<evidence type="ECO:0000256" key="7">
    <source>
        <dbReference type="SAM" id="SignalP"/>
    </source>
</evidence>
<dbReference type="PANTHER" id="PTHR12483:SF27">
    <property type="entry name" value="COPPER TRANSPORT PROTEIN CTR1"/>
    <property type="match status" value="1"/>
</dbReference>
<feature type="transmembrane region" description="Helical" evidence="5">
    <location>
        <begin position="237"/>
        <end position="257"/>
    </location>
</feature>
<keyword evidence="7" id="KW-0732">Signal</keyword>
<reference evidence="8 9" key="1">
    <citation type="journal article" date="2008" name="Nature">
        <title>Comparative genomics of the neglected human malaria parasite Plasmodium vivax.</title>
        <authorList>
            <person name="Carlton J.M."/>
            <person name="Adams J.H."/>
            <person name="Silva J.C."/>
            <person name="Bidwell S.L."/>
            <person name="Lorenzi H."/>
            <person name="Caler E."/>
            <person name="Crabtree J."/>
            <person name="Angiuoli S.V."/>
            <person name="Merino E.F."/>
            <person name="Amedeo P."/>
            <person name="Cheng Q."/>
            <person name="Coulson R.M."/>
            <person name="Crabb B.S."/>
            <person name="Del Portillo H.A."/>
            <person name="Essien K."/>
            <person name="Feldblyum T.V."/>
            <person name="Fernandez-Becerra C."/>
            <person name="Gilson P.R."/>
            <person name="Gueye A.H."/>
            <person name="Guo X."/>
            <person name="Kang'a S."/>
            <person name="Kooij T.W."/>
            <person name="Korsinczky M."/>
            <person name="Meyer E.V."/>
            <person name="Nene V."/>
            <person name="Paulsen I."/>
            <person name="White O."/>
            <person name="Ralph S.A."/>
            <person name="Ren Q."/>
            <person name="Sargeant T.J."/>
            <person name="Salzberg S.L."/>
            <person name="Stoeckert C.J."/>
            <person name="Sullivan S.A."/>
            <person name="Yamamoto M.M."/>
            <person name="Hoffman S.L."/>
            <person name="Wortman J.R."/>
            <person name="Gardner M.J."/>
            <person name="Galinski M.R."/>
            <person name="Barnwell J.W."/>
            <person name="Fraser-Liggett C.M."/>
        </authorList>
    </citation>
    <scope>NUCLEOTIDE SEQUENCE [LARGE SCALE GENOMIC DNA]</scope>
    <source>
        <strain evidence="8 9">Salvador I</strain>
    </source>
</reference>
<comment type="similarity">
    <text evidence="5">Belongs to the copper transporter (Ctr) (TC 1.A.56) family. SLC31A subfamily.</text>
</comment>
<dbReference type="GO" id="GO:0005886">
    <property type="term" value="C:plasma membrane"/>
    <property type="evidence" value="ECO:0007669"/>
    <property type="project" value="TreeGrafter"/>
</dbReference>
<keyword evidence="3 5" id="KW-1133">Transmembrane helix</keyword>
<dbReference type="InParanoid" id="A5K420"/>
<evidence type="ECO:0000256" key="6">
    <source>
        <dbReference type="SAM" id="MobiDB-lite"/>
    </source>
</evidence>
<evidence type="ECO:0000256" key="1">
    <source>
        <dbReference type="ARBA" id="ARBA00004141"/>
    </source>
</evidence>
<dbReference type="InterPro" id="IPR007274">
    <property type="entry name" value="Cop_transporter"/>
</dbReference>
<feature type="compositionally biased region" description="Low complexity" evidence="6">
    <location>
        <begin position="100"/>
        <end position="109"/>
    </location>
</feature>
<evidence type="ECO:0000313" key="9">
    <source>
        <dbReference type="Proteomes" id="UP000008333"/>
    </source>
</evidence>
<keyword evidence="2 5" id="KW-0812">Transmembrane</keyword>
<dbReference type="Pfam" id="PF04145">
    <property type="entry name" value="Ctr"/>
    <property type="match status" value="2"/>
</dbReference>
<feature type="transmembrane region" description="Helical" evidence="5">
    <location>
        <begin position="302"/>
        <end position="326"/>
    </location>
</feature>
<evidence type="ECO:0000256" key="5">
    <source>
        <dbReference type="RuleBase" id="RU367022"/>
    </source>
</evidence>
<feature type="compositionally biased region" description="Basic and acidic residues" evidence="6">
    <location>
        <begin position="54"/>
        <end position="95"/>
    </location>
</feature>
<dbReference type="GeneID" id="5475299"/>
<sequence>MNRNIWSVLLIILVINFLLTTGGTTAQKSNEKNGPENNAKNGPENNAKNGPENNAKKGPENNAKKGPENNAKKGPENNAKKGPENNAKKGPENKEKKGHSCCGKKGSTGNPKEKKKSDKNSEDNKNSQGDKISKDHAECTPSLHVECAHNCCKKKLAFIYDCWDNFKSYKNIIEQHTKGQQENNFQLQGAGDEDSGEDGGASTTGHSMAMAMPMSFQLSTHTIILFKFWETKTETSYYISLALCLLFGVLSVLLKLLRLHVEQALPQTKDTNVMNSGVLFKNNLTRSLLSFIIYSWDYLLMLIVMTFNVGLFFAVVVGLSIGFFLFGHKFVTCGKSSTDGLDVHKEFHGDPACCGC</sequence>
<feature type="transmembrane region" description="Helical" evidence="5">
    <location>
        <begin position="278"/>
        <end position="296"/>
    </location>
</feature>
<keyword evidence="9" id="KW-1185">Reference proteome</keyword>
<dbReference type="KEGG" id="pvx:PVX_118540"/>
<keyword evidence="5" id="KW-0813">Transport</keyword>
<feature type="signal peptide" evidence="7">
    <location>
        <begin position="1"/>
        <end position="26"/>
    </location>
</feature>
<gene>
    <name evidence="8" type="ORF">PVX_118540</name>
</gene>
<dbReference type="VEuPathDB" id="PlasmoDB:PVX_118540"/>
<evidence type="ECO:0000256" key="3">
    <source>
        <dbReference type="ARBA" id="ARBA00022989"/>
    </source>
</evidence>
<keyword evidence="5" id="KW-0406">Ion transport</keyword>
<keyword evidence="4 5" id="KW-0472">Membrane</keyword>
<dbReference type="PANTHER" id="PTHR12483">
    <property type="entry name" value="SOLUTE CARRIER FAMILY 31 COPPER TRANSPORTERS"/>
    <property type="match status" value="1"/>
</dbReference>
<keyword evidence="5" id="KW-0186">Copper</keyword>
<dbReference type="GO" id="GO:0005375">
    <property type="term" value="F:copper ion transmembrane transporter activity"/>
    <property type="evidence" value="ECO:0007669"/>
    <property type="project" value="UniProtKB-UniRule"/>
</dbReference>
<dbReference type="AlphaFoldDB" id="A5K420"/>
<evidence type="ECO:0000256" key="2">
    <source>
        <dbReference type="ARBA" id="ARBA00022692"/>
    </source>
</evidence>
<dbReference type="STRING" id="126793.A5K420"/>
<dbReference type="PhylomeDB" id="A5K420"/>
<keyword evidence="5" id="KW-0187">Copper transport</keyword>
<evidence type="ECO:0000313" key="8">
    <source>
        <dbReference type="EMBL" id="EDL46274.1"/>
    </source>
</evidence>
<protein>
    <recommendedName>
        <fullName evidence="5">Copper transport protein</fullName>
    </recommendedName>
</protein>
<dbReference type="EMBL" id="AAKM01000004">
    <property type="protein sequence ID" value="EDL46274.1"/>
    <property type="molecule type" value="Genomic_DNA"/>
</dbReference>
<dbReference type="RefSeq" id="XP_001616001.1">
    <property type="nucleotide sequence ID" value="XM_001615951.1"/>
</dbReference>
<name>A5K420_PLAVS</name>
<organism evidence="8 9">
    <name type="scientific">Plasmodium vivax (strain Salvador I)</name>
    <dbReference type="NCBI Taxonomy" id="126793"/>
    <lineage>
        <taxon>Eukaryota</taxon>
        <taxon>Sar</taxon>
        <taxon>Alveolata</taxon>
        <taxon>Apicomplexa</taxon>
        <taxon>Aconoidasida</taxon>
        <taxon>Haemosporida</taxon>
        <taxon>Plasmodiidae</taxon>
        <taxon>Plasmodium</taxon>
        <taxon>Plasmodium (Plasmodium)</taxon>
    </lineage>
</organism>
<comment type="subcellular location">
    <subcellularLocation>
        <location evidence="1 5">Membrane</location>
        <topology evidence="1 5">Multi-pass membrane protein</topology>
    </subcellularLocation>
</comment>
<proteinExistence type="inferred from homology"/>
<feature type="compositionally biased region" description="Basic and acidic residues" evidence="6">
    <location>
        <begin position="111"/>
        <end position="125"/>
    </location>
</feature>
<evidence type="ECO:0000256" key="4">
    <source>
        <dbReference type="ARBA" id="ARBA00023136"/>
    </source>
</evidence>
<accession>A5K420</accession>
<feature type="compositionally biased region" description="Polar residues" evidence="6">
    <location>
        <begin position="35"/>
        <end position="52"/>
    </location>
</feature>
<feature type="chain" id="PRO_5002684196" description="Copper transport protein" evidence="7">
    <location>
        <begin position="27"/>
        <end position="356"/>
    </location>
</feature>
<dbReference type="Proteomes" id="UP000008333">
    <property type="component" value="Unassembled WGS sequence"/>
</dbReference>
<comment type="caution">
    <text evidence="8">The sequence shown here is derived from an EMBL/GenBank/DDBJ whole genome shotgun (WGS) entry which is preliminary data.</text>
</comment>
<feature type="region of interest" description="Disordered" evidence="6">
    <location>
        <begin position="26"/>
        <end position="135"/>
    </location>
</feature>